<sequence length="353" mass="39192">MPLLLSQQWMEVLNARQEIRAVSLDISRAFDTVWHPALLTKLSSHGIQGHLHSWLADFLSCRSQRVALNGVLSSPLPVQAGVPQGSVLGPVLFLVFINDLSDSLENPLFLFADDSTLCRTICHPSDRQAAASSLTADLDKITNWSNTWNMSFNPDKSHTLTMSLRKDRLQNPPIHFLNNPLEEVFSFKLLGLTICHDLSWESHISNLASKASRRLGILRRAKSFLGPLELLTTYKAFVRSLMEYCSPLWAGAPASHLSRLHAVETRAFKIIGISRNEAESLGLSLNHRRLVGGLSVFYRLLSSLAPPALSAICPHHISTGRSRSANNPLLVKLPKSRITAHLHFHSSFSPPLE</sequence>
<reference evidence="2" key="2">
    <citation type="submission" date="2025-09" db="UniProtKB">
        <authorList>
            <consortium name="Ensembl"/>
        </authorList>
    </citation>
    <scope>IDENTIFICATION</scope>
</reference>
<dbReference type="OMA" id="RTICHPS"/>
<organism evidence="2 3">
    <name type="scientific">Eptatretus burgeri</name>
    <name type="common">Inshore hagfish</name>
    <dbReference type="NCBI Taxonomy" id="7764"/>
    <lineage>
        <taxon>Eukaryota</taxon>
        <taxon>Metazoa</taxon>
        <taxon>Chordata</taxon>
        <taxon>Craniata</taxon>
        <taxon>Vertebrata</taxon>
        <taxon>Cyclostomata</taxon>
        <taxon>Myxini</taxon>
        <taxon>Myxiniformes</taxon>
        <taxon>Myxinidae</taxon>
        <taxon>Eptatretinae</taxon>
        <taxon>Eptatretus</taxon>
    </lineage>
</organism>
<dbReference type="GeneTree" id="ENSGT01060000248530"/>
<dbReference type="InterPro" id="IPR000477">
    <property type="entry name" value="RT_dom"/>
</dbReference>
<dbReference type="InterPro" id="IPR043502">
    <property type="entry name" value="DNA/RNA_pol_sf"/>
</dbReference>
<protein>
    <recommendedName>
        <fullName evidence="1">Reverse transcriptase domain-containing protein</fullName>
    </recommendedName>
</protein>
<feature type="domain" description="Reverse transcriptase" evidence="1">
    <location>
        <begin position="1"/>
        <end position="181"/>
    </location>
</feature>
<dbReference type="SUPFAM" id="SSF56672">
    <property type="entry name" value="DNA/RNA polymerases"/>
    <property type="match status" value="1"/>
</dbReference>
<name>A0A8C4PW75_EPTBU</name>
<evidence type="ECO:0000313" key="3">
    <source>
        <dbReference type="Proteomes" id="UP000694388"/>
    </source>
</evidence>
<dbReference type="PROSITE" id="PS50878">
    <property type="entry name" value="RT_POL"/>
    <property type="match status" value="1"/>
</dbReference>
<evidence type="ECO:0000313" key="2">
    <source>
        <dbReference type="Ensembl" id="ENSEBUP00000000146.1"/>
    </source>
</evidence>
<dbReference type="Pfam" id="PF00078">
    <property type="entry name" value="RVT_1"/>
    <property type="match status" value="1"/>
</dbReference>
<proteinExistence type="predicted"/>
<reference evidence="2" key="1">
    <citation type="submission" date="2025-08" db="UniProtKB">
        <authorList>
            <consortium name="Ensembl"/>
        </authorList>
    </citation>
    <scope>IDENTIFICATION</scope>
</reference>
<dbReference type="PANTHER" id="PTHR33332">
    <property type="entry name" value="REVERSE TRANSCRIPTASE DOMAIN-CONTAINING PROTEIN"/>
    <property type="match status" value="1"/>
</dbReference>
<dbReference type="Ensembl" id="ENSEBUT00000000435.1">
    <property type="protein sequence ID" value="ENSEBUP00000000146.1"/>
    <property type="gene ID" value="ENSEBUG00000000391.1"/>
</dbReference>
<dbReference type="Proteomes" id="UP000694388">
    <property type="component" value="Unplaced"/>
</dbReference>
<keyword evidence="3" id="KW-1185">Reference proteome</keyword>
<accession>A0A8C4PW75</accession>
<evidence type="ECO:0000259" key="1">
    <source>
        <dbReference type="PROSITE" id="PS50878"/>
    </source>
</evidence>
<dbReference type="AlphaFoldDB" id="A0A8C4PW75"/>